<evidence type="ECO:0008006" key="4">
    <source>
        <dbReference type="Google" id="ProtNLM"/>
    </source>
</evidence>
<organism evidence="2 3">
    <name type="scientific">Xylanibacter rodentium</name>
    <dbReference type="NCBI Taxonomy" id="2736289"/>
    <lineage>
        <taxon>Bacteria</taxon>
        <taxon>Pseudomonadati</taxon>
        <taxon>Bacteroidota</taxon>
        <taxon>Bacteroidia</taxon>
        <taxon>Bacteroidales</taxon>
        <taxon>Prevotellaceae</taxon>
        <taxon>Xylanibacter</taxon>
    </lineage>
</organism>
<sequence length="441" mass="47132">MKKFTLTLAACAVVFSGMAQRVAVSKVADISKPSMEKMEVRSNYKMFSELKASGVQHESLKANIAKLPITGNVLRQPSAKAEVQAMPAYMIGSIMEANVLGGTVPVSMVPSRIATTTEQNSEILLVDVWGLEYAIAGVIIKGQNSLSQIGADSVAFINNQVILTAANGIGEDIVVTSIDFSRDENRNPVMTRSSSETFGGYYFPENNEVYIPELVGCYTATGNEPLAYSDTPIYSDLDILGGMDDYITKTIITGTSDNEPVNTEGKAVVLGNNIYVQGALFDMPKTWLCISGGEEGFVSESFQWIGLFRSGPGVTGTAVHDSQPGYYSCGLEDMPFAIGNDLDDNLIVTPANEKFLAGLVLAKGTSGLSLAGICSISENLEIIVTNELASSISDLTSDVSKVSSKAYFDLSGRKVTKNAKGLVIEKVTYANGKTESRKVIM</sequence>
<accession>A0ABX2AXR5</accession>
<comment type="caution">
    <text evidence="2">The sequence shown here is derived from an EMBL/GenBank/DDBJ whole genome shotgun (WGS) entry which is preliminary data.</text>
</comment>
<proteinExistence type="predicted"/>
<feature type="chain" id="PRO_5046876121" description="Secreted protein" evidence="1">
    <location>
        <begin position="20"/>
        <end position="441"/>
    </location>
</feature>
<dbReference type="EMBL" id="JABKKE010000035">
    <property type="protein sequence ID" value="NPE15289.1"/>
    <property type="molecule type" value="Genomic_DNA"/>
</dbReference>
<dbReference type="Proteomes" id="UP001193734">
    <property type="component" value="Unassembled WGS sequence"/>
</dbReference>
<reference evidence="2 3" key="1">
    <citation type="submission" date="2020-05" db="EMBL/GenBank/DDBJ databases">
        <title>Distinct polysaccharide utilization as determinants for interspecies competition between intestinal Prevotella spp.</title>
        <authorList>
            <person name="Galvez E.J.C."/>
            <person name="Iljazovic A."/>
            <person name="Strowig T."/>
        </authorList>
    </citation>
    <scope>NUCLEOTIDE SEQUENCE [LARGE SCALE GENOMIC DNA]</scope>
    <source>
        <strain evidence="2 3">PROD</strain>
    </source>
</reference>
<evidence type="ECO:0000313" key="2">
    <source>
        <dbReference type="EMBL" id="NPE15289.1"/>
    </source>
</evidence>
<dbReference type="RefSeq" id="WP_172325013.1">
    <property type="nucleotide sequence ID" value="NZ_CASGXU010000033.1"/>
</dbReference>
<keyword evidence="3" id="KW-1185">Reference proteome</keyword>
<keyword evidence="1" id="KW-0732">Signal</keyword>
<protein>
    <recommendedName>
        <fullName evidence="4">Secreted protein</fullName>
    </recommendedName>
</protein>
<evidence type="ECO:0000313" key="3">
    <source>
        <dbReference type="Proteomes" id="UP001193734"/>
    </source>
</evidence>
<name>A0ABX2AXR5_9BACT</name>
<feature type="signal peptide" evidence="1">
    <location>
        <begin position="1"/>
        <end position="19"/>
    </location>
</feature>
<dbReference type="GeneID" id="82158752"/>
<gene>
    <name evidence="2" type="ORF">HPS55_13330</name>
</gene>
<evidence type="ECO:0000256" key="1">
    <source>
        <dbReference type="SAM" id="SignalP"/>
    </source>
</evidence>